<protein>
    <recommendedName>
        <fullName evidence="4">RRM domain-containing protein</fullName>
    </recommendedName>
</protein>
<evidence type="ECO:0008006" key="4">
    <source>
        <dbReference type="Google" id="ProtNLM"/>
    </source>
</evidence>
<feature type="region of interest" description="Disordered" evidence="1">
    <location>
        <begin position="140"/>
        <end position="176"/>
    </location>
</feature>
<organism evidence="2 3">
    <name type="scientific">Linum trigynum</name>
    <dbReference type="NCBI Taxonomy" id="586398"/>
    <lineage>
        <taxon>Eukaryota</taxon>
        <taxon>Viridiplantae</taxon>
        <taxon>Streptophyta</taxon>
        <taxon>Embryophyta</taxon>
        <taxon>Tracheophyta</taxon>
        <taxon>Spermatophyta</taxon>
        <taxon>Magnoliopsida</taxon>
        <taxon>eudicotyledons</taxon>
        <taxon>Gunneridae</taxon>
        <taxon>Pentapetalae</taxon>
        <taxon>rosids</taxon>
        <taxon>fabids</taxon>
        <taxon>Malpighiales</taxon>
        <taxon>Linaceae</taxon>
        <taxon>Linum</taxon>
    </lineage>
</organism>
<evidence type="ECO:0000313" key="2">
    <source>
        <dbReference type="EMBL" id="CAL1398896.1"/>
    </source>
</evidence>
<dbReference type="PANTHER" id="PTHR33527:SF45">
    <property type="entry name" value="RRM DOMAIN-CONTAINING PROTEIN"/>
    <property type="match status" value="1"/>
</dbReference>
<evidence type="ECO:0000256" key="1">
    <source>
        <dbReference type="SAM" id="MobiDB-lite"/>
    </source>
</evidence>
<sequence length="295" mass="32643">MGTTGRESPRAWANTIIGLFSRMLEVGRPPRLSMKVIGFWVWLEGHGGLPDLLTTIAHRSDKILQLVAAEAETTVSFLSSSTTTEEEIPVLPVTLDISQNEFPLDGIVAGRERVANEIEEICEGTLQELLGGVLRERKIDITSDEDEEDEEEDKEEKSDDHQVVVEGGEEGRKGDGRLAAAVVGGGGGGSLDPKARAWSPESGRAPVEDRCLYVTFSIGDPLSADQIERFFTRRYGRCVERVYIDWGEPPMYGKVYFRASYIPAMILGGEDEVRFSVAGKSLFCKRFRRPGNEDE</sequence>
<feature type="compositionally biased region" description="Acidic residues" evidence="1">
    <location>
        <begin position="142"/>
        <end position="154"/>
    </location>
</feature>
<gene>
    <name evidence="2" type="ORF">LTRI10_LOCUS39104</name>
</gene>
<proteinExistence type="predicted"/>
<feature type="compositionally biased region" description="Basic and acidic residues" evidence="1">
    <location>
        <begin position="155"/>
        <end position="176"/>
    </location>
</feature>
<dbReference type="AlphaFoldDB" id="A0AAV2FKR0"/>
<keyword evidence="3" id="KW-1185">Reference proteome</keyword>
<dbReference type="Proteomes" id="UP001497516">
    <property type="component" value="Chromosome 7"/>
</dbReference>
<name>A0AAV2FKR0_9ROSI</name>
<evidence type="ECO:0000313" key="3">
    <source>
        <dbReference type="Proteomes" id="UP001497516"/>
    </source>
</evidence>
<dbReference type="EMBL" id="OZ034820">
    <property type="protein sequence ID" value="CAL1398896.1"/>
    <property type="molecule type" value="Genomic_DNA"/>
</dbReference>
<accession>A0AAV2FKR0</accession>
<dbReference type="PANTHER" id="PTHR33527">
    <property type="entry name" value="OS07G0274300 PROTEIN"/>
    <property type="match status" value="1"/>
</dbReference>
<reference evidence="2 3" key="1">
    <citation type="submission" date="2024-04" db="EMBL/GenBank/DDBJ databases">
        <authorList>
            <person name="Fracassetti M."/>
        </authorList>
    </citation>
    <scope>NUCLEOTIDE SEQUENCE [LARGE SCALE GENOMIC DNA]</scope>
</reference>